<dbReference type="AlphaFoldDB" id="A0A6N2SGF8"/>
<protein>
    <submittedName>
        <fullName evidence="2">Uncharacterized protein</fullName>
    </submittedName>
</protein>
<dbReference type="EMBL" id="CACRST010000010">
    <property type="protein sequence ID" value="VYS91618.1"/>
    <property type="molecule type" value="Genomic_DNA"/>
</dbReference>
<sequence length="61" mass="7085">MKNETAEQDSFKENLESLIQANETIVKSYQEKTAELKTFIRTAGLEKEFQKFQGKGKSREK</sequence>
<evidence type="ECO:0000313" key="2">
    <source>
        <dbReference type="EMBL" id="VYS91618.1"/>
    </source>
</evidence>
<organism evidence="2">
    <name type="scientific">Blautia glucerasea</name>
    <dbReference type="NCBI Taxonomy" id="536633"/>
    <lineage>
        <taxon>Bacteria</taxon>
        <taxon>Bacillati</taxon>
        <taxon>Bacillota</taxon>
        <taxon>Clostridia</taxon>
        <taxon>Lachnospirales</taxon>
        <taxon>Lachnospiraceae</taxon>
        <taxon>Blautia</taxon>
    </lineage>
</organism>
<reference evidence="2" key="1">
    <citation type="submission" date="2019-11" db="EMBL/GenBank/DDBJ databases">
        <authorList>
            <person name="Feng L."/>
        </authorList>
    </citation>
    <scope>NUCLEOTIDE SEQUENCE</scope>
    <source>
        <strain evidence="2">BgluceraseaLFYP119</strain>
    </source>
</reference>
<proteinExistence type="predicted"/>
<name>A0A6N2SGF8_9FIRM</name>
<feature type="coiled-coil region" evidence="1">
    <location>
        <begin position="1"/>
        <end position="32"/>
    </location>
</feature>
<evidence type="ECO:0000256" key="1">
    <source>
        <dbReference type="SAM" id="Coils"/>
    </source>
</evidence>
<gene>
    <name evidence="2" type="ORF">BGLFYP119_01095</name>
</gene>
<accession>A0A6N2SGF8</accession>
<dbReference type="RefSeq" id="WP_156353444.1">
    <property type="nucleotide sequence ID" value="NZ_CACRST010000010.1"/>
</dbReference>
<keyword evidence="1" id="KW-0175">Coiled coil</keyword>